<dbReference type="PANTHER" id="PTHR11803">
    <property type="entry name" value="2-IMINOBUTANOATE/2-IMINOPROPANOATE DEAMINASE RIDA"/>
    <property type="match status" value="1"/>
</dbReference>
<evidence type="ECO:0000313" key="2">
    <source>
        <dbReference type="Proteomes" id="UP000000238"/>
    </source>
</evidence>
<organism evidence="1 2">
    <name type="scientific">Hahella chejuensis (strain KCTC 2396)</name>
    <dbReference type="NCBI Taxonomy" id="349521"/>
    <lineage>
        <taxon>Bacteria</taxon>
        <taxon>Pseudomonadati</taxon>
        <taxon>Pseudomonadota</taxon>
        <taxon>Gammaproteobacteria</taxon>
        <taxon>Oceanospirillales</taxon>
        <taxon>Hahellaceae</taxon>
        <taxon>Hahella</taxon>
    </lineage>
</organism>
<dbReference type="GO" id="GO:0019239">
    <property type="term" value="F:deaminase activity"/>
    <property type="evidence" value="ECO:0007669"/>
    <property type="project" value="TreeGrafter"/>
</dbReference>
<dbReference type="Pfam" id="PF01042">
    <property type="entry name" value="Ribonuc_L-PSP"/>
    <property type="match status" value="1"/>
</dbReference>
<gene>
    <name evidence="1" type="ordered locus">HCH_02009</name>
</gene>
<protein>
    <submittedName>
        <fullName evidence="1">Putative translation initiation inhibitor, yjgF family</fullName>
    </submittedName>
</protein>
<dbReference type="PANTHER" id="PTHR11803:SF39">
    <property type="entry name" value="2-IMINOBUTANOATE_2-IMINOPROPANOATE DEAMINASE"/>
    <property type="match status" value="1"/>
</dbReference>
<dbReference type="InterPro" id="IPR006175">
    <property type="entry name" value="YjgF/YER057c/UK114"/>
</dbReference>
<proteinExistence type="predicted"/>
<dbReference type="RefSeq" id="WP_011395914.1">
    <property type="nucleotide sequence ID" value="NC_007645.1"/>
</dbReference>
<dbReference type="HOGENOM" id="CLU_100715_4_3_6"/>
<dbReference type="KEGG" id="hch:HCH_02009"/>
<dbReference type="Proteomes" id="UP000000238">
    <property type="component" value="Chromosome"/>
</dbReference>
<dbReference type="eggNOG" id="COG0251">
    <property type="taxonomic scope" value="Bacteria"/>
</dbReference>
<accession>Q2SKI1</accession>
<dbReference type="CDD" id="cd00448">
    <property type="entry name" value="YjgF_YER057c_UK114_family"/>
    <property type="match status" value="1"/>
</dbReference>
<dbReference type="STRING" id="349521.HCH_02009"/>
<dbReference type="OrthoDB" id="9809792at2"/>
<name>Q2SKI1_HAHCH</name>
<dbReference type="Gene3D" id="3.30.1330.40">
    <property type="entry name" value="RutC-like"/>
    <property type="match status" value="1"/>
</dbReference>
<dbReference type="GO" id="GO:0005829">
    <property type="term" value="C:cytosol"/>
    <property type="evidence" value="ECO:0007669"/>
    <property type="project" value="TreeGrafter"/>
</dbReference>
<dbReference type="AlphaFoldDB" id="Q2SKI1"/>
<dbReference type="SUPFAM" id="SSF55298">
    <property type="entry name" value="YjgF-like"/>
    <property type="match status" value="1"/>
</dbReference>
<dbReference type="EMBL" id="CP000155">
    <property type="protein sequence ID" value="ABC28843.1"/>
    <property type="molecule type" value="Genomic_DNA"/>
</dbReference>
<keyword evidence="2" id="KW-1185">Reference proteome</keyword>
<sequence length="133" mass="13960">MSISKVNPSALYDGSPFGLSQAAVDTESGLVFVSGQVDWDANYELKSDTIEAQTANALENLSIVLKEAGSSVDNLLQVRIFVRGELADHMEKLAPILANYLGSARPALTGVGVASLASPGTLVEIEAVAKVRQ</sequence>
<evidence type="ECO:0000313" key="1">
    <source>
        <dbReference type="EMBL" id="ABC28843.1"/>
    </source>
</evidence>
<dbReference type="InterPro" id="IPR035959">
    <property type="entry name" value="RutC-like_sf"/>
</dbReference>
<reference evidence="1 2" key="1">
    <citation type="journal article" date="2005" name="Nucleic Acids Res.">
        <title>Genomic blueprint of Hahella chejuensis, a marine microbe producing an algicidal agent.</title>
        <authorList>
            <person name="Jeong H."/>
            <person name="Yim J.H."/>
            <person name="Lee C."/>
            <person name="Choi S.-H."/>
            <person name="Park Y.K."/>
            <person name="Yoon S.H."/>
            <person name="Hur C.-G."/>
            <person name="Kang H.-Y."/>
            <person name="Kim D."/>
            <person name="Lee H.H."/>
            <person name="Park K.H."/>
            <person name="Park S.-H."/>
            <person name="Park H.-S."/>
            <person name="Lee H.K."/>
            <person name="Oh T.K."/>
            <person name="Kim J.F."/>
        </authorList>
    </citation>
    <scope>NUCLEOTIDE SEQUENCE [LARGE SCALE GENOMIC DNA]</scope>
    <source>
        <strain evidence="1 2">KCTC 2396</strain>
    </source>
</reference>